<evidence type="ECO:0000313" key="1">
    <source>
        <dbReference type="EMBL" id="AEW45062.1"/>
    </source>
</evidence>
<accession>H6N5Z0</accession>
<proteinExistence type="predicted"/>
<gene>
    <name evidence="1" type="ordered locus">MHC_00980</name>
</gene>
<reference evidence="1 2" key="1">
    <citation type="journal article" date="2012" name="J. Bacteriol.">
        <title>Complete genome sequence of Mycoplasma haemocanis strain Illinois.</title>
        <authorList>
            <person name="do Nascimento N.C."/>
            <person name="Guimaraes A.M."/>
            <person name="Santos A.P."/>
            <person name="Sanmiguel P.J."/>
            <person name="Messick J.B."/>
        </authorList>
    </citation>
    <scope>NUCLEOTIDE SEQUENCE [LARGE SCALE GENOMIC DNA]</scope>
    <source>
        <strain evidence="1 2">Illinois</strain>
    </source>
</reference>
<dbReference type="STRING" id="1111676.MHC_00980"/>
<sequence length="98" mass="11545">MRYSKSSFGVNEYMELHLLQEKIRSDRYRLSLEKNKDNQEQVAKAANALNNQRIHSENLPLLVEIWTLSGLKSMSSSKPKKLRIFLSPEKLRKLWLQT</sequence>
<dbReference type="Proteomes" id="UP000009135">
    <property type="component" value="Chromosome"/>
</dbReference>
<dbReference type="EMBL" id="CP003199">
    <property type="protein sequence ID" value="AEW45062.1"/>
    <property type="molecule type" value="Genomic_DNA"/>
</dbReference>
<name>H6N5Z0_MYCHN</name>
<keyword evidence="2" id="KW-1185">Reference proteome</keyword>
<organism evidence="1 2">
    <name type="scientific">Mycoplasma haemocanis (strain Illinois)</name>
    <dbReference type="NCBI Taxonomy" id="1111676"/>
    <lineage>
        <taxon>Bacteria</taxon>
        <taxon>Bacillati</taxon>
        <taxon>Mycoplasmatota</taxon>
        <taxon>Mollicutes</taxon>
        <taxon>Mycoplasmataceae</taxon>
        <taxon>Mycoplasma</taxon>
    </lineage>
</organism>
<evidence type="ECO:0000313" key="2">
    <source>
        <dbReference type="Proteomes" id="UP000009135"/>
    </source>
</evidence>
<dbReference type="HOGENOM" id="CLU_2330714_0_0_14"/>
<dbReference type="KEGG" id="mhe:MHC_00980"/>
<dbReference type="OrthoDB" id="9915483at2"/>
<dbReference type="AlphaFoldDB" id="H6N5Z0"/>
<protein>
    <submittedName>
        <fullName evidence="1">Uncharacterized protein</fullName>
    </submittedName>
</protein>